<dbReference type="InterPro" id="IPR051219">
    <property type="entry name" value="Heterochromatin_chromo-domain"/>
</dbReference>
<dbReference type="Pfam" id="PF01393">
    <property type="entry name" value="Chromo_shadow"/>
    <property type="match status" value="1"/>
</dbReference>
<reference evidence="9" key="1">
    <citation type="submission" date="2025-08" db="UniProtKB">
        <authorList>
            <consortium name="Ensembl"/>
        </authorList>
    </citation>
    <scope>IDENTIFICATION</scope>
</reference>
<dbReference type="Ensembl" id="ENSEBUT00000008204.1">
    <property type="protein sequence ID" value="ENSEBUP00000007716.1"/>
    <property type="gene ID" value="ENSEBUG00000005023.1"/>
</dbReference>
<keyword evidence="5" id="KW-0539">Nucleus</keyword>
<feature type="domain" description="Chromo" evidence="8">
    <location>
        <begin position="64"/>
        <end position="122"/>
    </location>
</feature>
<sequence>MPRTPKRRRISQRLPEMGRTRKISSEGGDGSEEELTPVEEPKKDEKKNDGNKVEEEPGLEEEEYVVEKVLDERVVQGKVEFLLKWKGFPDEENTWEPEENLDCPELITAFRNARKTKEQKPTPAIKRKIKQGNEDVGRKVKEERKETQLTGFARGLEPEYIIGATDSTGELAFLMKWRNSSVTDLVLAKEANVQCPQVVISFYEQRLKWYGCSDDEEEPDKAETAKASDA</sequence>
<accession>A0A8C4NHB1</accession>
<dbReference type="InterPro" id="IPR016197">
    <property type="entry name" value="Chromo-like_dom_sf"/>
</dbReference>
<evidence type="ECO:0000256" key="6">
    <source>
        <dbReference type="ARBA" id="ARBA00073803"/>
    </source>
</evidence>
<dbReference type="InterPro" id="IPR017984">
    <property type="entry name" value="Chromo_dom_subgr"/>
</dbReference>
<evidence type="ECO:0000259" key="8">
    <source>
        <dbReference type="PROSITE" id="PS50013"/>
    </source>
</evidence>
<feature type="region of interest" description="Disordered" evidence="7">
    <location>
        <begin position="1"/>
        <end position="61"/>
    </location>
</feature>
<evidence type="ECO:0000256" key="5">
    <source>
        <dbReference type="ARBA" id="ARBA00023242"/>
    </source>
</evidence>
<keyword evidence="3" id="KW-0805">Transcription regulation</keyword>
<dbReference type="SUPFAM" id="SSF54160">
    <property type="entry name" value="Chromo domain-like"/>
    <property type="match status" value="2"/>
</dbReference>
<dbReference type="FunFam" id="2.40.50.40:FF:000007">
    <property type="entry name" value="Chromobox protein homolog 1"/>
    <property type="match status" value="1"/>
</dbReference>
<dbReference type="InterPro" id="IPR023780">
    <property type="entry name" value="Chromo_domain"/>
</dbReference>
<dbReference type="Proteomes" id="UP000694388">
    <property type="component" value="Unplaced"/>
</dbReference>
<keyword evidence="10" id="KW-1185">Reference proteome</keyword>
<dbReference type="InterPro" id="IPR000953">
    <property type="entry name" value="Chromo/chromo_shadow_dom"/>
</dbReference>
<name>A0A8C4NHB1_EPTBU</name>
<dbReference type="GO" id="GO:0005634">
    <property type="term" value="C:nucleus"/>
    <property type="evidence" value="ECO:0007669"/>
    <property type="project" value="UniProtKB-SubCell"/>
</dbReference>
<feature type="domain" description="Chromo" evidence="8">
    <location>
        <begin position="156"/>
        <end position="214"/>
    </location>
</feature>
<dbReference type="FunFam" id="2.40.50.40:FF:000031">
    <property type="entry name" value="Heterochromatin protein 1"/>
    <property type="match status" value="1"/>
</dbReference>
<dbReference type="Pfam" id="PF00385">
    <property type="entry name" value="Chromo"/>
    <property type="match status" value="1"/>
</dbReference>
<dbReference type="SMART" id="SM00298">
    <property type="entry name" value="CHROMO"/>
    <property type="match status" value="2"/>
</dbReference>
<dbReference type="PROSITE" id="PS00598">
    <property type="entry name" value="CHROMO_1"/>
    <property type="match status" value="1"/>
</dbReference>
<dbReference type="AlphaFoldDB" id="A0A8C4NHB1"/>
<dbReference type="InterPro" id="IPR023779">
    <property type="entry name" value="Chromodomain_CS"/>
</dbReference>
<reference evidence="9" key="2">
    <citation type="submission" date="2025-09" db="UniProtKB">
        <authorList>
            <consortium name="Ensembl"/>
        </authorList>
    </citation>
    <scope>IDENTIFICATION</scope>
</reference>
<protein>
    <recommendedName>
        <fullName evidence="6">Heterochromatin protein 1</fullName>
    </recommendedName>
</protein>
<evidence type="ECO:0000256" key="7">
    <source>
        <dbReference type="SAM" id="MobiDB-lite"/>
    </source>
</evidence>
<evidence type="ECO:0000256" key="2">
    <source>
        <dbReference type="ARBA" id="ARBA00022737"/>
    </source>
</evidence>
<comment type="subcellular location">
    <subcellularLocation>
        <location evidence="1">Nucleus</location>
    </subcellularLocation>
</comment>
<dbReference type="PANTHER" id="PTHR22812">
    <property type="entry name" value="CHROMOBOX PROTEIN"/>
    <property type="match status" value="1"/>
</dbReference>
<proteinExistence type="predicted"/>
<evidence type="ECO:0000256" key="1">
    <source>
        <dbReference type="ARBA" id="ARBA00004123"/>
    </source>
</evidence>
<evidence type="ECO:0000256" key="4">
    <source>
        <dbReference type="ARBA" id="ARBA00023163"/>
    </source>
</evidence>
<keyword evidence="4" id="KW-0804">Transcription</keyword>
<dbReference type="SMART" id="SM00300">
    <property type="entry name" value="ChSh"/>
    <property type="match status" value="1"/>
</dbReference>
<feature type="compositionally biased region" description="Basic residues" evidence="7">
    <location>
        <begin position="1"/>
        <end position="11"/>
    </location>
</feature>
<evidence type="ECO:0000313" key="10">
    <source>
        <dbReference type="Proteomes" id="UP000694388"/>
    </source>
</evidence>
<dbReference type="Gene3D" id="2.40.50.40">
    <property type="match status" value="2"/>
</dbReference>
<dbReference type="GeneTree" id="ENSGT00940000154152"/>
<feature type="compositionally biased region" description="Basic and acidic residues" evidence="7">
    <location>
        <begin position="39"/>
        <end position="55"/>
    </location>
</feature>
<keyword evidence="2" id="KW-0677">Repeat</keyword>
<dbReference type="GO" id="GO:0000792">
    <property type="term" value="C:heterochromatin"/>
    <property type="evidence" value="ECO:0007669"/>
    <property type="project" value="UniProtKB-ARBA"/>
</dbReference>
<dbReference type="PRINTS" id="PR00504">
    <property type="entry name" value="CHROMODOMAIN"/>
</dbReference>
<evidence type="ECO:0000313" key="9">
    <source>
        <dbReference type="Ensembl" id="ENSEBUP00000007716.1"/>
    </source>
</evidence>
<evidence type="ECO:0000256" key="3">
    <source>
        <dbReference type="ARBA" id="ARBA00023015"/>
    </source>
</evidence>
<dbReference type="InterPro" id="IPR008251">
    <property type="entry name" value="Chromo_shadow_dom"/>
</dbReference>
<dbReference type="PROSITE" id="PS50013">
    <property type="entry name" value="CHROMO_2"/>
    <property type="match status" value="2"/>
</dbReference>
<organism evidence="9 10">
    <name type="scientific">Eptatretus burgeri</name>
    <name type="common">Inshore hagfish</name>
    <dbReference type="NCBI Taxonomy" id="7764"/>
    <lineage>
        <taxon>Eukaryota</taxon>
        <taxon>Metazoa</taxon>
        <taxon>Chordata</taxon>
        <taxon>Craniata</taxon>
        <taxon>Vertebrata</taxon>
        <taxon>Cyclostomata</taxon>
        <taxon>Myxini</taxon>
        <taxon>Myxiniformes</taxon>
        <taxon>Myxinidae</taxon>
        <taxon>Eptatretinae</taxon>
        <taxon>Eptatretus</taxon>
    </lineage>
</organism>